<dbReference type="OrthoDB" id="6019201at2759"/>
<protein>
    <submittedName>
        <fullName evidence="2">Uncharacterized protein</fullName>
    </submittedName>
</protein>
<evidence type="ECO:0000256" key="1">
    <source>
        <dbReference type="SAM" id="Phobius"/>
    </source>
</evidence>
<evidence type="ECO:0000313" key="2">
    <source>
        <dbReference type="EMBL" id="CAD7284444.1"/>
    </source>
</evidence>
<accession>A0A7R9GKG4</accession>
<dbReference type="EMBL" id="OA890243">
    <property type="protein sequence ID" value="CAD7284444.1"/>
    <property type="molecule type" value="Genomic_DNA"/>
</dbReference>
<keyword evidence="3" id="KW-1185">Reference proteome</keyword>
<sequence>MEGDPCPQPAQLNTSMMEPCKYLGGYDYFHGSEVAYIYSCILLAAVPLICAGAGYAVVKLQNSRRRKFKMQQEENNNGKAVDKMVVKEWLHQNHKRQVKIKFGPNDAFYVVNRKGDKLRSIKLGNVDSIEARWECGDDSESPGARLFLWARGRGAKSRDEDYLACSWLVVDN</sequence>
<organism evidence="2">
    <name type="scientific">Notodromas monacha</name>
    <dbReference type="NCBI Taxonomy" id="399045"/>
    <lineage>
        <taxon>Eukaryota</taxon>
        <taxon>Metazoa</taxon>
        <taxon>Ecdysozoa</taxon>
        <taxon>Arthropoda</taxon>
        <taxon>Crustacea</taxon>
        <taxon>Oligostraca</taxon>
        <taxon>Ostracoda</taxon>
        <taxon>Podocopa</taxon>
        <taxon>Podocopida</taxon>
        <taxon>Cypridocopina</taxon>
        <taxon>Cypridoidea</taxon>
        <taxon>Cyprididae</taxon>
        <taxon>Notodromas</taxon>
    </lineage>
</organism>
<proteinExistence type="predicted"/>
<keyword evidence="1" id="KW-0812">Transmembrane</keyword>
<gene>
    <name evidence="2" type="ORF">NMOB1V02_LOCUS12050</name>
</gene>
<feature type="transmembrane region" description="Helical" evidence="1">
    <location>
        <begin position="35"/>
        <end position="58"/>
    </location>
</feature>
<dbReference type="Proteomes" id="UP000678499">
    <property type="component" value="Unassembled WGS sequence"/>
</dbReference>
<keyword evidence="1" id="KW-1133">Transmembrane helix</keyword>
<dbReference type="AlphaFoldDB" id="A0A7R9GKG4"/>
<name>A0A7R9GKG4_9CRUS</name>
<dbReference type="EMBL" id="CAJPEX010008206">
    <property type="protein sequence ID" value="CAG0924596.1"/>
    <property type="molecule type" value="Genomic_DNA"/>
</dbReference>
<keyword evidence="1" id="KW-0472">Membrane</keyword>
<reference evidence="2" key="1">
    <citation type="submission" date="2020-11" db="EMBL/GenBank/DDBJ databases">
        <authorList>
            <person name="Tran Van P."/>
        </authorList>
    </citation>
    <scope>NUCLEOTIDE SEQUENCE</scope>
</reference>
<evidence type="ECO:0000313" key="3">
    <source>
        <dbReference type="Proteomes" id="UP000678499"/>
    </source>
</evidence>